<dbReference type="AlphaFoldDB" id="A0A3P5ZYJ0"/>
<dbReference type="InterPro" id="IPR045052">
    <property type="entry name" value="Copine"/>
</dbReference>
<dbReference type="PROSITE" id="PS50004">
    <property type="entry name" value="C2"/>
    <property type="match status" value="1"/>
</dbReference>
<name>A0A3P5ZYJ0_BRACM</name>
<organism evidence="2">
    <name type="scientific">Brassica campestris</name>
    <name type="common">Field mustard</name>
    <dbReference type="NCBI Taxonomy" id="3711"/>
    <lineage>
        <taxon>Eukaryota</taxon>
        <taxon>Viridiplantae</taxon>
        <taxon>Streptophyta</taxon>
        <taxon>Embryophyta</taxon>
        <taxon>Tracheophyta</taxon>
        <taxon>Spermatophyta</taxon>
        <taxon>Magnoliopsida</taxon>
        <taxon>eudicotyledons</taxon>
        <taxon>Gunneridae</taxon>
        <taxon>Pentapetalae</taxon>
        <taxon>rosids</taxon>
        <taxon>malvids</taxon>
        <taxon>Brassicales</taxon>
        <taxon>Brassicaceae</taxon>
        <taxon>Brassiceae</taxon>
        <taxon>Brassica</taxon>
    </lineage>
</organism>
<dbReference type="Pfam" id="PF00168">
    <property type="entry name" value="C2"/>
    <property type="match status" value="1"/>
</dbReference>
<feature type="domain" description="C2" evidence="1">
    <location>
        <begin position="15"/>
        <end position="150"/>
    </location>
</feature>
<evidence type="ECO:0000259" key="1">
    <source>
        <dbReference type="PROSITE" id="PS50004"/>
    </source>
</evidence>
<protein>
    <recommendedName>
        <fullName evidence="1">C2 domain-containing protein</fullName>
    </recommendedName>
</protein>
<accession>A0A3P5ZYJ0</accession>
<proteinExistence type="predicted"/>
<dbReference type="EMBL" id="LR031572">
    <property type="protein sequence ID" value="VDC79893.1"/>
    <property type="molecule type" value="Genomic_DNA"/>
</dbReference>
<sequence>MVGVGGTTSATGYASPNDVGDYYLKSRGFNGLFSQIELSFSDSSLRDRKLMSKSEAMVVVYTKKERDGILSELFRSEVVLNSLNPKWIKKLTLSYQFELFQTLLFRVYDIDTQFQNSRDEMLKLDEQQFLSEATCTLSEVSIYYPLLNMYVDKLNCVLIG</sequence>
<dbReference type="PANTHER" id="PTHR10857">
    <property type="entry name" value="COPINE"/>
    <property type="match status" value="1"/>
</dbReference>
<dbReference type="PANTHER" id="PTHR10857:SF134">
    <property type="entry name" value="PROTEIN BONZAI 2"/>
    <property type="match status" value="1"/>
</dbReference>
<reference evidence="2" key="1">
    <citation type="submission" date="2018-11" db="EMBL/GenBank/DDBJ databases">
        <authorList>
            <consortium name="Genoscope - CEA"/>
            <person name="William W."/>
        </authorList>
    </citation>
    <scope>NUCLEOTIDE SEQUENCE</scope>
</reference>
<dbReference type="InterPro" id="IPR000008">
    <property type="entry name" value="C2_dom"/>
</dbReference>
<dbReference type="SUPFAM" id="SSF49562">
    <property type="entry name" value="C2 domain (Calcium/lipid-binding domain, CaLB)"/>
    <property type="match status" value="1"/>
</dbReference>
<dbReference type="InterPro" id="IPR035892">
    <property type="entry name" value="C2_domain_sf"/>
</dbReference>
<dbReference type="Gene3D" id="2.60.40.150">
    <property type="entry name" value="C2 domain"/>
    <property type="match status" value="1"/>
</dbReference>
<dbReference type="GO" id="GO:0005544">
    <property type="term" value="F:calcium-dependent phospholipid binding"/>
    <property type="evidence" value="ECO:0007669"/>
    <property type="project" value="InterPro"/>
</dbReference>
<gene>
    <name evidence="2" type="ORF">BRAA03T11111Z</name>
</gene>
<dbReference type="CDD" id="cd04048">
    <property type="entry name" value="C2A_Copine"/>
    <property type="match status" value="1"/>
</dbReference>
<evidence type="ECO:0000313" key="2">
    <source>
        <dbReference type="EMBL" id="VDC79893.1"/>
    </source>
</evidence>